<dbReference type="EMBL" id="KZ305020">
    <property type="protein sequence ID" value="PIA61501.1"/>
    <property type="molecule type" value="Genomic_DNA"/>
</dbReference>
<name>A0A2G5F0J3_AQUCA</name>
<dbReference type="OrthoDB" id="1962139at2759"/>
<dbReference type="InParanoid" id="A0A2G5F0J3"/>
<sequence length="131" mass="14664">MDRIYSNRPDLGPPTKQPRLEEAERSKMVVVCGGQRQVPKPKEKGVITKEDLAKMKFKACAICGIADDHGQSRCPLRQACPSTKLVGPLAEIVCWCCEEDPAIAHPNKYVMGRARLKENVFDIIRIHPRPS</sequence>
<evidence type="ECO:0000313" key="2">
    <source>
        <dbReference type="EMBL" id="PIA61501.1"/>
    </source>
</evidence>
<keyword evidence="3" id="KW-1185">Reference proteome</keyword>
<proteinExistence type="predicted"/>
<protein>
    <submittedName>
        <fullName evidence="2">Uncharacterized protein</fullName>
    </submittedName>
</protein>
<evidence type="ECO:0000313" key="3">
    <source>
        <dbReference type="Proteomes" id="UP000230069"/>
    </source>
</evidence>
<feature type="region of interest" description="Disordered" evidence="1">
    <location>
        <begin position="1"/>
        <end position="20"/>
    </location>
</feature>
<accession>A0A2G5F0J3</accession>
<dbReference type="Proteomes" id="UP000230069">
    <property type="component" value="Unassembled WGS sequence"/>
</dbReference>
<evidence type="ECO:0000256" key="1">
    <source>
        <dbReference type="SAM" id="MobiDB-lite"/>
    </source>
</evidence>
<dbReference type="AlphaFoldDB" id="A0A2G5F0J3"/>
<gene>
    <name evidence="2" type="ORF">AQUCO_00300782v1</name>
</gene>
<reference evidence="2 3" key="1">
    <citation type="submission" date="2017-09" db="EMBL/GenBank/DDBJ databases">
        <title>WGS assembly of Aquilegia coerulea Goldsmith.</title>
        <authorList>
            <person name="Hodges S."/>
            <person name="Kramer E."/>
            <person name="Nordborg M."/>
            <person name="Tomkins J."/>
            <person name="Borevitz J."/>
            <person name="Derieg N."/>
            <person name="Yan J."/>
            <person name="Mihaltcheva S."/>
            <person name="Hayes R.D."/>
            <person name="Rokhsar D."/>
        </authorList>
    </citation>
    <scope>NUCLEOTIDE SEQUENCE [LARGE SCALE GENOMIC DNA]</scope>
    <source>
        <strain evidence="3">cv. Goldsmith</strain>
    </source>
</reference>
<organism evidence="2 3">
    <name type="scientific">Aquilegia coerulea</name>
    <name type="common">Rocky mountain columbine</name>
    <dbReference type="NCBI Taxonomy" id="218851"/>
    <lineage>
        <taxon>Eukaryota</taxon>
        <taxon>Viridiplantae</taxon>
        <taxon>Streptophyta</taxon>
        <taxon>Embryophyta</taxon>
        <taxon>Tracheophyta</taxon>
        <taxon>Spermatophyta</taxon>
        <taxon>Magnoliopsida</taxon>
        <taxon>Ranunculales</taxon>
        <taxon>Ranunculaceae</taxon>
        <taxon>Thalictroideae</taxon>
        <taxon>Aquilegia</taxon>
    </lineage>
</organism>